<feature type="region of interest" description="Disordered" evidence="2">
    <location>
        <begin position="329"/>
        <end position="369"/>
    </location>
</feature>
<evidence type="ECO:0000313" key="3">
    <source>
        <dbReference type="Proteomes" id="UP000046395"/>
    </source>
</evidence>
<name>A0A5S6QJF9_TRIMR</name>
<evidence type="ECO:0000256" key="1">
    <source>
        <dbReference type="SAM" id="Coils"/>
    </source>
</evidence>
<keyword evidence="3" id="KW-1185">Reference proteome</keyword>
<evidence type="ECO:0000256" key="2">
    <source>
        <dbReference type="SAM" id="MobiDB-lite"/>
    </source>
</evidence>
<sequence length="712" mass="81988">MKSPDRSDLEALGLAVGQLYDQYCTILQATSAKRMVLQLKLLVRVCQNLKRTCVQLRGHFPPETPGPSTLKLPSELISELDMIFENAVSLIRQKDSCDAMYKSAGASSKELVRKVGSTTPLRMDISRLVRQQNELTVPVNSLSLCMITKDEHQKEKMRWQYKISELEAQLRRSEETNSQLLQQKAEMNKKVKELEKAQKVLIRSNKKYQEKIQTVVAFETKHFEDKLKQAHEDLAMTKQCLEKISAECCRLKQRKMTADKEEELQKLRSLNVQYCKTIAAYKQLVSDKERKVEVLLRVINRTRKNPSFNWQEFDYQSVSDSVFSFSSQSFDNAPEDQSQVSKSQDKEKCRRWEQTGSRKANEENGAVDQGWEDERQKLWSLLKEMRDRINVLQPSREKQQIQIEELLEANELLEFRLLELESGPTVPLCQKCAAHTDDFSSNAPDDYFVPLDTGPLILSDEDLLARLSLICHKHFLNDDDRFICNSLLARSGFWKEEAQTSAKKLCNMERKLVELNAQMECSEITVDTKVQECRALKRTVDELRVQEKELKNQIKDVEDFCKLLTFKLKDTVGKYNYGMNLVSELQKRLNVKERNERILHEKLKWVEIAQQMKGIEAATAGGGIPMEDCRGKMIALLKTVGSENHKLREQLSEACCFNRQLEYQIELRNETICKLKGQLEDGKSPPFKVQHCSQCTSSELSSATAAEQANNV</sequence>
<feature type="compositionally biased region" description="Basic and acidic residues" evidence="2">
    <location>
        <begin position="343"/>
        <end position="353"/>
    </location>
</feature>
<feature type="coiled-coil region" evidence="1">
    <location>
        <begin position="149"/>
        <end position="211"/>
    </location>
</feature>
<dbReference type="Gene3D" id="1.20.5.170">
    <property type="match status" value="1"/>
</dbReference>
<evidence type="ECO:0000313" key="4">
    <source>
        <dbReference type="WBParaSite" id="TMUE_2000007022.1"/>
    </source>
</evidence>
<feature type="coiled-coil region" evidence="1">
    <location>
        <begin position="526"/>
        <end position="560"/>
    </location>
</feature>
<protein>
    <submittedName>
        <fullName evidence="4">Uncharacterized protein</fullName>
    </submittedName>
</protein>
<dbReference type="Proteomes" id="UP000046395">
    <property type="component" value="Unassembled WGS sequence"/>
</dbReference>
<dbReference type="AlphaFoldDB" id="A0A5S6QJF9"/>
<proteinExistence type="predicted"/>
<keyword evidence="1" id="KW-0175">Coiled coil</keyword>
<reference evidence="4" key="1">
    <citation type="submission" date="2019-12" db="UniProtKB">
        <authorList>
            <consortium name="WormBaseParasite"/>
        </authorList>
    </citation>
    <scope>IDENTIFICATION</scope>
</reference>
<dbReference type="STRING" id="70415.A0A5S6QJF9"/>
<accession>A0A5S6QJF9</accession>
<organism evidence="3 4">
    <name type="scientific">Trichuris muris</name>
    <name type="common">Mouse whipworm</name>
    <dbReference type="NCBI Taxonomy" id="70415"/>
    <lineage>
        <taxon>Eukaryota</taxon>
        <taxon>Metazoa</taxon>
        <taxon>Ecdysozoa</taxon>
        <taxon>Nematoda</taxon>
        <taxon>Enoplea</taxon>
        <taxon>Dorylaimia</taxon>
        <taxon>Trichinellida</taxon>
        <taxon>Trichuridae</taxon>
        <taxon>Trichuris</taxon>
    </lineage>
</organism>
<dbReference type="WBParaSite" id="TMUE_2000007022.1">
    <property type="protein sequence ID" value="TMUE_2000007022.1"/>
    <property type="gene ID" value="WBGene00291782"/>
</dbReference>